<organism evidence="2 3">
    <name type="scientific">Zoogloea ramigera</name>
    <dbReference type="NCBI Taxonomy" id="350"/>
    <lineage>
        <taxon>Bacteria</taxon>
        <taxon>Pseudomonadati</taxon>
        <taxon>Pseudomonadota</taxon>
        <taxon>Betaproteobacteria</taxon>
        <taxon>Rhodocyclales</taxon>
        <taxon>Zoogloeaceae</taxon>
        <taxon>Zoogloea</taxon>
    </lineage>
</organism>
<dbReference type="AlphaFoldDB" id="A0A4Y4CWS9"/>
<dbReference type="OrthoDB" id="9178023at2"/>
<dbReference type="Pfam" id="PF14521">
    <property type="entry name" value="Aspzincin_M35"/>
    <property type="match status" value="1"/>
</dbReference>
<reference evidence="2 3" key="1">
    <citation type="submission" date="2019-06" db="EMBL/GenBank/DDBJ databases">
        <title>Whole genome shotgun sequence of Zoogloea ramigera NBRC 15342.</title>
        <authorList>
            <person name="Hosoyama A."/>
            <person name="Uohara A."/>
            <person name="Ohji S."/>
            <person name="Ichikawa N."/>
        </authorList>
    </citation>
    <scope>NUCLEOTIDE SEQUENCE [LARGE SCALE GENOMIC DNA]</scope>
    <source>
        <strain evidence="2 3">NBRC 15342</strain>
    </source>
</reference>
<dbReference type="EMBL" id="BJNV01000082">
    <property type="protein sequence ID" value="GEC97395.1"/>
    <property type="molecule type" value="Genomic_DNA"/>
</dbReference>
<dbReference type="SUPFAM" id="SSF55486">
    <property type="entry name" value="Metalloproteases ('zincins'), catalytic domain"/>
    <property type="match status" value="1"/>
</dbReference>
<protein>
    <recommendedName>
        <fullName evidence="1">Lysine-specific metallo-endopeptidase domain-containing protein</fullName>
    </recommendedName>
</protein>
<dbReference type="Gene3D" id="3.40.390.10">
    <property type="entry name" value="Collagenase (Catalytic Domain)"/>
    <property type="match status" value="1"/>
</dbReference>
<evidence type="ECO:0000259" key="1">
    <source>
        <dbReference type="Pfam" id="PF14521"/>
    </source>
</evidence>
<proteinExistence type="predicted"/>
<dbReference type="InterPro" id="IPR024079">
    <property type="entry name" value="MetalloPept_cat_dom_sf"/>
</dbReference>
<evidence type="ECO:0000313" key="3">
    <source>
        <dbReference type="Proteomes" id="UP000318422"/>
    </source>
</evidence>
<gene>
    <name evidence="2" type="ORF">ZRA01_34680</name>
</gene>
<accession>A0A4Y4CWS9</accession>
<dbReference type="Proteomes" id="UP000318422">
    <property type="component" value="Unassembled WGS sequence"/>
</dbReference>
<name>A0A4Y4CWS9_ZOORA</name>
<keyword evidence="3" id="KW-1185">Reference proteome</keyword>
<dbReference type="InterPro" id="IPR029463">
    <property type="entry name" value="Lys_MEP"/>
</dbReference>
<sequence>MPVPVSTRFSDEYQKAADALGKAQPPQPWRGTLASLAALVAAEGPHASHADALTALRRQVRGKPGAGGGAAGSAHTEADALLEAAGASPRSSGPGTAFGLAAALKLLRHLYLARQRGSHKVWVLSLPVSFTDWPSAELAAASAAELRQKLAAPGERFSLEDRKHLSDCTQEAMRWCMKTLILLADAQGPAERGRAAARAVVSRWFADADTDEAGLDTLIGTLQPGFKKILGVLGSGRLVLTDHPQARGSTLADSEAFVFTQREPLDVVYVEGAFFGSGNLLKGLKNWTRILVHELSHREQKTVDKFYAWQGIKPVVGGFPSADAIVNAESWAFFCADAAGALTDGDRQSALQ</sequence>
<feature type="domain" description="Lysine-specific metallo-endopeptidase" evidence="1">
    <location>
        <begin position="195"/>
        <end position="335"/>
    </location>
</feature>
<comment type="caution">
    <text evidence="2">The sequence shown here is derived from an EMBL/GenBank/DDBJ whole genome shotgun (WGS) entry which is preliminary data.</text>
</comment>
<dbReference type="GO" id="GO:0004222">
    <property type="term" value="F:metalloendopeptidase activity"/>
    <property type="evidence" value="ECO:0007669"/>
    <property type="project" value="InterPro"/>
</dbReference>
<evidence type="ECO:0000313" key="2">
    <source>
        <dbReference type="EMBL" id="GEC97395.1"/>
    </source>
</evidence>